<feature type="region of interest" description="Disordered" evidence="18">
    <location>
        <begin position="1"/>
        <end position="21"/>
    </location>
</feature>
<evidence type="ECO:0000256" key="10">
    <source>
        <dbReference type="ARBA" id="ARBA00022776"/>
    </source>
</evidence>
<keyword evidence="20" id="KW-1185">Reference proteome</keyword>
<keyword evidence="13" id="KW-0206">Cytoskeleton</keyword>
<name>A0A2V1A9L8_9ASCO</name>
<feature type="compositionally biased region" description="Polar residues" evidence="18">
    <location>
        <begin position="313"/>
        <end position="340"/>
    </location>
</feature>
<evidence type="ECO:0000256" key="8">
    <source>
        <dbReference type="ARBA" id="ARBA00022618"/>
    </source>
</evidence>
<evidence type="ECO:0000256" key="5">
    <source>
        <dbReference type="ARBA" id="ARBA00014520"/>
    </source>
</evidence>
<evidence type="ECO:0000256" key="4">
    <source>
        <dbReference type="ARBA" id="ARBA00010731"/>
    </source>
</evidence>
<evidence type="ECO:0000256" key="16">
    <source>
        <dbReference type="ARBA" id="ARBA00023328"/>
    </source>
</evidence>
<dbReference type="GO" id="GO:0005874">
    <property type="term" value="C:microtubule"/>
    <property type="evidence" value="ECO:0007669"/>
    <property type="project" value="UniProtKB-KW"/>
</dbReference>
<comment type="caution">
    <text evidence="19">The sequence shown here is derived from an EMBL/GenBank/DDBJ whole genome shotgun (WGS) entry which is preliminary data.</text>
</comment>
<evidence type="ECO:0000256" key="3">
    <source>
        <dbReference type="ARBA" id="ARBA00004629"/>
    </source>
</evidence>
<accession>A0A2V1A9L8</accession>
<dbReference type="Proteomes" id="UP000244406">
    <property type="component" value="Unassembled WGS sequence"/>
</dbReference>
<gene>
    <name evidence="19" type="ORF">CXQ87_002763</name>
</gene>
<dbReference type="GO" id="GO:0072686">
    <property type="term" value="C:mitotic spindle"/>
    <property type="evidence" value="ECO:0007669"/>
    <property type="project" value="InterPro"/>
</dbReference>
<feature type="compositionally biased region" description="Acidic residues" evidence="18">
    <location>
        <begin position="270"/>
        <end position="279"/>
    </location>
</feature>
<dbReference type="VEuPathDB" id="FungiDB:CXQ87_002763"/>
<evidence type="ECO:0000256" key="11">
    <source>
        <dbReference type="ARBA" id="ARBA00022829"/>
    </source>
</evidence>
<evidence type="ECO:0000256" key="7">
    <source>
        <dbReference type="ARBA" id="ARBA00022490"/>
    </source>
</evidence>
<feature type="region of interest" description="Disordered" evidence="18">
    <location>
        <begin position="137"/>
        <end position="343"/>
    </location>
</feature>
<evidence type="ECO:0000256" key="18">
    <source>
        <dbReference type="SAM" id="MobiDB-lite"/>
    </source>
</evidence>
<feature type="compositionally biased region" description="Polar residues" evidence="18">
    <location>
        <begin position="186"/>
        <end position="197"/>
    </location>
</feature>
<evidence type="ECO:0000256" key="15">
    <source>
        <dbReference type="ARBA" id="ARBA00023306"/>
    </source>
</evidence>
<evidence type="ECO:0000256" key="13">
    <source>
        <dbReference type="ARBA" id="ARBA00023212"/>
    </source>
</evidence>
<dbReference type="RefSeq" id="XP_025335558.1">
    <property type="nucleotide sequence ID" value="XM_025481258.1"/>
</dbReference>
<keyword evidence="10" id="KW-0498">Mitosis</keyword>
<protein>
    <recommendedName>
        <fullName evidence="5">DASH complex subunit ASK1</fullName>
    </recommendedName>
    <alternativeName>
        <fullName evidence="17">Outer kinetochore protein ASK1</fullName>
    </alternativeName>
</protein>
<evidence type="ECO:0000256" key="17">
    <source>
        <dbReference type="ARBA" id="ARBA00029735"/>
    </source>
</evidence>
<keyword evidence="11" id="KW-0159">Chromosome partition</keyword>
<feature type="compositionally biased region" description="Polar residues" evidence="18">
    <location>
        <begin position="212"/>
        <end position="221"/>
    </location>
</feature>
<feature type="region of interest" description="Disordered" evidence="18">
    <location>
        <begin position="92"/>
        <end position="116"/>
    </location>
</feature>
<dbReference type="EMBL" id="PKFP01000001">
    <property type="protein sequence ID" value="PVH14618.1"/>
    <property type="molecule type" value="Genomic_DNA"/>
</dbReference>
<keyword evidence="16" id="KW-0137">Centromere</keyword>
<evidence type="ECO:0000256" key="6">
    <source>
        <dbReference type="ARBA" id="ARBA00022454"/>
    </source>
</evidence>
<sequence length="359" mass="39697">MESRRKSTVHVNSAKREKGSGVSAHIELERLEQETTLVLQEIDRNLSQANAVITDKILPVLTRYHSASSNVWSNVSFWKRFVEEASETKVCPEESKVDGDTAQTGFQQTEGTSEKKDVLNELDSQQNSTLTSDFQMEASTPQLKSRHSLQPSTSPQRSATRYPRVSISPRKRGSGRYDATDPRRSSMLQNFLNSSPTLPEPPKLTSDVNHHFPSSSGVSKTNHSDPVPNPAVRLLSPAEVTPKGRQRFPRTPTFGSGAGGQSEHQAADQEATDQEEIDSGEQKSKSVSQIFEDVLQPSPEKEQQELEAEENAPINTANVTQNLSRSIDQTNDSTVNSSELGSILGERWKALTRTLRKST</sequence>
<dbReference type="GeneID" id="37002763"/>
<keyword evidence="6" id="KW-0158">Chromosome</keyword>
<dbReference type="GO" id="GO:0042729">
    <property type="term" value="C:DASH complex"/>
    <property type="evidence" value="ECO:0007669"/>
    <property type="project" value="InterPro"/>
</dbReference>
<keyword evidence="14" id="KW-0539">Nucleus</keyword>
<keyword evidence="12" id="KW-0995">Kinetochore</keyword>
<evidence type="ECO:0000256" key="14">
    <source>
        <dbReference type="ARBA" id="ARBA00023242"/>
    </source>
</evidence>
<evidence type="ECO:0000256" key="12">
    <source>
        <dbReference type="ARBA" id="ARBA00022838"/>
    </source>
</evidence>
<keyword evidence="8" id="KW-0132">Cell division</keyword>
<feature type="compositionally biased region" description="Polar residues" evidence="18">
    <location>
        <begin position="137"/>
        <end position="159"/>
    </location>
</feature>
<comment type="subcellular location">
    <subcellularLocation>
        <location evidence="3">Chromosome</location>
        <location evidence="3">Centromere</location>
        <location evidence="3">Kinetochore</location>
    </subcellularLocation>
    <subcellularLocation>
        <location evidence="2">Cytoplasm</location>
        <location evidence="2">Cytoskeleton</location>
        <location evidence="2">Spindle</location>
    </subcellularLocation>
    <subcellularLocation>
        <location evidence="1">Nucleus</location>
    </subcellularLocation>
</comment>
<dbReference type="PANTHER" id="PTHR28200:SF1">
    <property type="entry name" value="DASH COMPLEX SUBUNIT ASK1"/>
    <property type="match status" value="1"/>
</dbReference>
<feature type="compositionally biased region" description="Polar residues" evidence="18">
    <location>
        <begin position="101"/>
        <end position="111"/>
    </location>
</feature>
<keyword evidence="15" id="KW-0131">Cell cycle</keyword>
<comment type="similarity">
    <text evidence="4">Belongs to the DASH complex ASK1 family.</text>
</comment>
<evidence type="ECO:0000313" key="19">
    <source>
        <dbReference type="EMBL" id="PVH14618.1"/>
    </source>
</evidence>
<dbReference type="Pfam" id="PF08655">
    <property type="entry name" value="DASH_Ask1"/>
    <property type="match status" value="1"/>
</dbReference>
<evidence type="ECO:0000256" key="9">
    <source>
        <dbReference type="ARBA" id="ARBA00022701"/>
    </source>
</evidence>
<proteinExistence type="inferred from homology"/>
<keyword evidence="9" id="KW-0493">Microtubule</keyword>
<evidence type="ECO:0000256" key="2">
    <source>
        <dbReference type="ARBA" id="ARBA00004186"/>
    </source>
</evidence>
<evidence type="ECO:0000256" key="1">
    <source>
        <dbReference type="ARBA" id="ARBA00004123"/>
    </source>
</evidence>
<reference evidence="19 20" key="1">
    <citation type="submission" date="2017-12" db="EMBL/GenBank/DDBJ databases">
        <title>Genome Sequence of the Amphotericin B-resistant Candida duobushaemulonii strain, B09383.</title>
        <authorList>
            <person name="Chow N.A."/>
            <person name="Gade L."/>
            <person name="Batra D."/>
            <person name="Rowe L.A."/>
            <person name="Loparev V.N."/>
            <person name="Litvintseva A.P."/>
        </authorList>
    </citation>
    <scope>NUCLEOTIDE SEQUENCE [LARGE SCALE GENOMIC DNA]</scope>
    <source>
        <strain evidence="19 20">B09383</strain>
    </source>
</reference>
<dbReference type="InterPro" id="IPR013964">
    <property type="entry name" value="DASH_Ask1"/>
</dbReference>
<organism evidence="19 20">
    <name type="scientific">Candidozyma duobushaemuli</name>
    <dbReference type="NCBI Taxonomy" id="1231522"/>
    <lineage>
        <taxon>Eukaryota</taxon>
        <taxon>Fungi</taxon>
        <taxon>Dikarya</taxon>
        <taxon>Ascomycota</taxon>
        <taxon>Saccharomycotina</taxon>
        <taxon>Pichiomycetes</taxon>
        <taxon>Metschnikowiaceae</taxon>
        <taxon>Candidozyma</taxon>
    </lineage>
</organism>
<dbReference type="GO" id="GO:0051301">
    <property type="term" value="P:cell division"/>
    <property type="evidence" value="ECO:0007669"/>
    <property type="project" value="UniProtKB-KW"/>
</dbReference>
<dbReference type="GO" id="GO:0044732">
    <property type="term" value="C:mitotic spindle pole body"/>
    <property type="evidence" value="ECO:0007669"/>
    <property type="project" value="TreeGrafter"/>
</dbReference>
<evidence type="ECO:0000313" key="20">
    <source>
        <dbReference type="Proteomes" id="UP000244406"/>
    </source>
</evidence>
<dbReference type="PANTHER" id="PTHR28200">
    <property type="entry name" value="DASH COMPLEX SUBUNIT ASK1"/>
    <property type="match status" value="1"/>
</dbReference>
<dbReference type="AlphaFoldDB" id="A0A2V1A9L8"/>
<keyword evidence="7" id="KW-0963">Cytoplasm</keyword>
<dbReference type="GO" id="GO:0008608">
    <property type="term" value="P:attachment of spindle microtubules to kinetochore"/>
    <property type="evidence" value="ECO:0007669"/>
    <property type="project" value="InterPro"/>
</dbReference>